<feature type="chain" id="PRO_5019188577" evidence="6">
    <location>
        <begin position="25"/>
        <end position="474"/>
    </location>
</feature>
<name>A0A3S8UBV1_9RHOB</name>
<dbReference type="AlphaFoldDB" id="A0A3S8UBV1"/>
<keyword evidence="5" id="KW-0325">Glycoprotein</keyword>
<dbReference type="KEGG" id="taw:EI545_07700"/>
<dbReference type="GO" id="GO:0004185">
    <property type="term" value="F:serine-type carboxypeptidase activity"/>
    <property type="evidence" value="ECO:0007669"/>
    <property type="project" value="InterPro"/>
</dbReference>
<sequence>MRFLPRMLYVLLAALLWAPCAATAQETTDWTATAGMIPIGEDPERPDAELFHVDYIKDSADPATRPVTFLVNGGPGGASIFLHIAAIGPLTIASPGDGTFPAVPAKLEPNPDSWIDFTDLVFIDPVGTGYSRMLPGSDGQPGDPKKYYAVDSDMHSIAWFIRQWLTANDRWGSPKALAGESYGGQRVSGLSQILARDYGINLNMAILISPALHTEIPDTRYSILGPITMFPTQAAIAAHWGMNGEPPGPEALEEFERFALNEFANGLVRLGRADDATRAAFFDQVAGMIGLDTAYVARKRARIGDQDFATELLQDKGLMIDRYDGTVATENPIPELPGLNVFDRSLAVLTGVLLPPFMDHIRGRIGYQTDRNYIPLSMQVNLAWDRSSPTGGPDDLALSLAQNPDLRALVVHGMHDLATPYFRTKFVLEQSLVNPEARKRLLFGVYPGGHMFYLQKASRAEFAADVRAFYAGAN</sequence>
<dbReference type="InterPro" id="IPR029058">
    <property type="entry name" value="AB_hydrolase_fold"/>
</dbReference>
<keyword evidence="4" id="KW-0378">Hydrolase</keyword>
<reference evidence="7 8" key="1">
    <citation type="submission" date="2018-12" db="EMBL/GenBank/DDBJ databases">
        <title>Complete genome sequencing of Tabrizicola sp. K13M18.</title>
        <authorList>
            <person name="Bae J.-W."/>
        </authorList>
    </citation>
    <scope>NUCLEOTIDE SEQUENCE [LARGE SCALE GENOMIC DNA]</scope>
    <source>
        <strain evidence="7 8">K13M18</strain>
    </source>
</reference>
<keyword evidence="3 6" id="KW-0732">Signal</keyword>
<dbReference type="Pfam" id="PF00450">
    <property type="entry name" value="Peptidase_S10"/>
    <property type="match status" value="1"/>
</dbReference>
<evidence type="ECO:0000256" key="2">
    <source>
        <dbReference type="ARBA" id="ARBA00022670"/>
    </source>
</evidence>
<dbReference type="InterPro" id="IPR001563">
    <property type="entry name" value="Peptidase_S10"/>
</dbReference>
<evidence type="ECO:0000256" key="4">
    <source>
        <dbReference type="ARBA" id="ARBA00022801"/>
    </source>
</evidence>
<dbReference type="PANTHER" id="PTHR11802">
    <property type="entry name" value="SERINE PROTEASE FAMILY S10 SERINE CARBOXYPEPTIDASE"/>
    <property type="match status" value="1"/>
</dbReference>
<dbReference type="OrthoDB" id="9770107at2"/>
<organism evidence="7 8">
    <name type="scientific">Tabrizicola piscis</name>
    <dbReference type="NCBI Taxonomy" id="2494374"/>
    <lineage>
        <taxon>Bacteria</taxon>
        <taxon>Pseudomonadati</taxon>
        <taxon>Pseudomonadota</taxon>
        <taxon>Alphaproteobacteria</taxon>
        <taxon>Rhodobacterales</taxon>
        <taxon>Paracoccaceae</taxon>
        <taxon>Tabrizicola</taxon>
    </lineage>
</organism>
<evidence type="ECO:0000256" key="5">
    <source>
        <dbReference type="ARBA" id="ARBA00023180"/>
    </source>
</evidence>
<dbReference type="EMBL" id="CP034328">
    <property type="protein sequence ID" value="AZL61076.1"/>
    <property type="molecule type" value="Genomic_DNA"/>
</dbReference>
<dbReference type="SUPFAM" id="SSF53474">
    <property type="entry name" value="alpha/beta-Hydrolases"/>
    <property type="match status" value="1"/>
</dbReference>
<evidence type="ECO:0000313" key="8">
    <source>
        <dbReference type="Proteomes" id="UP000282002"/>
    </source>
</evidence>
<dbReference type="Proteomes" id="UP000282002">
    <property type="component" value="Chromosome"/>
</dbReference>
<accession>A0A3S8UBV1</accession>
<gene>
    <name evidence="7" type="ORF">EI545_07700</name>
</gene>
<evidence type="ECO:0000256" key="1">
    <source>
        <dbReference type="ARBA" id="ARBA00022645"/>
    </source>
</evidence>
<keyword evidence="8" id="KW-1185">Reference proteome</keyword>
<protein>
    <submittedName>
        <fullName evidence="7">Peptidase S10</fullName>
    </submittedName>
</protein>
<evidence type="ECO:0000256" key="3">
    <source>
        <dbReference type="ARBA" id="ARBA00022729"/>
    </source>
</evidence>
<proteinExistence type="predicted"/>
<evidence type="ECO:0000256" key="6">
    <source>
        <dbReference type="SAM" id="SignalP"/>
    </source>
</evidence>
<feature type="signal peptide" evidence="6">
    <location>
        <begin position="1"/>
        <end position="24"/>
    </location>
</feature>
<dbReference type="GO" id="GO:0006508">
    <property type="term" value="P:proteolysis"/>
    <property type="evidence" value="ECO:0007669"/>
    <property type="project" value="UniProtKB-KW"/>
</dbReference>
<dbReference type="PANTHER" id="PTHR11802:SF3">
    <property type="entry name" value="RETINOID-INDUCIBLE SERINE CARBOXYPEPTIDASE"/>
    <property type="match status" value="1"/>
</dbReference>
<dbReference type="Gene3D" id="3.40.50.1820">
    <property type="entry name" value="alpha/beta hydrolase"/>
    <property type="match status" value="1"/>
</dbReference>
<keyword evidence="2" id="KW-0645">Protease</keyword>
<keyword evidence="1" id="KW-0121">Carboxypeptidase</keyword>
<evidence type="ECO:0000313" key="7">
    <source>
        <dbReference type="EMBL" id="AZL61076.1"/>
    </source>
</evidence>